<evidence type="ECO:0000313" key="2">
    <source>
        <dbReference type="EMBL" id="KAK1948428.1"/>
    </source>
</evidence>
<dbReference type="AlphaFoldDB" id="A0AAD9LT07"/>
<comment type="caution">
    <text evidence="2">The sequence shown here is derived from an EMBL/GenBank/DDBJ whole genome shotgun (WGS) entry which is preliminary data.</text>
</comment>
<evidence type="ECO:0000256" key="1">
    <source>
        <dbReference type="SAM" id="Coils"/>
    </source>
</evidence>
<keyword evidence="3" id="KW-1185">Reference proteome</keyword>
<gene>
    <name evidence="2" type="ORF">P3T76_000717</name>
</gene>
<dbReference type="Proteomes" id="UP001259832">
    <property type="component" value="Unassembled WGS sequence"/>
</dbReference>
<evidence type="ECO:0000313" key="3">
    <source>
        <dbReference type="Proteomes" id="UP001259832"/>
    </source>
</evidence>
<keyword evidence="1" id="KW-0175">Coiled coil</keyword>
<evidence type="ECO:0008006" key="4">
    <source>
        <dbReference type="Google" id="ProtNLM"/>
    </source>
</evidence>
<accession>A0AAD9LT07</accession>
<protein>
    <recommendedName>
        <fullName evidence="4">BZIP transcription factor</fullName>
    </recommendedName>
</protein>
<reference evidence="2" key="1">
    <citation type="submission" date="2023-08" db="EMBL/GenBank/DDBJ databases">
        <title>Reference Genome Resource for the Citrus Pathogen Phytophthora citrophthora.</title>
        <authorList>
            <person name="Moller H."/>
            <person name="Coetzee B."/>
            <person name="Rose L.J."/>
            <person name="Van Niekerk J.M."/>
        </authorList>
    </citation>
    <scope>NUCLEOTIDE SEQUENCE</scope>
    <source>
        <strain evidence="2">STE-U-9442</strain>
    </source>
</reference>
<sequence>MTLLQSHPPNADSFSLDVIGAVIPRANPGVNHVTVKIPDDKPTLDSIPRPKRKQYVVRSVRTIGKRKKTDADNIRRERDRAIQARHRKTQATLLVRLEKDIANLQEDVHKVDVRRQDICTDTPILLDLWFAAMEYFRFFQVGFNTPPPGLLAFLDRIIAPDVTDGPICGADTLVKNWAMLSLSFEDITVQLERLDRAGDDLLVATTTTSITIRSETLRRVFPHLLGHDDISLATKLQDQRIVMRSSVRFDWDSSTRRIVRMLSQSDMLTPILHLLGNVQDVSRVFDEALVTPEFRLRSM</sequence>
<organism evidence="2 3">
    <name type="scientific">Phytophthora citrophthora</name>
    <dbReference type="NCBI Taxonomy" id="4793"/>
    <lineage>
        <taxon>Eukaryota</taxon>
        <taxon>Sar</taxon>
        <taxon>Stramenopiles</taxon>
        <taxon>Oomycota</taxon>
        <taxon>Peronosporomycetes</taxon>
        <taxon>Peronosporales</taxon>
        <taxon>Peronosporaceae</taxon>
        <taxon>Phytophthora</taxon>
    </lineage>
</organism>
<feature type="coiled-coil region" evidence="1">
    <location>
        <begin position="87"/>
        <end position="114"/>
    </location>
</feature>
<name>A0AAD9LT07_9STRA</name>
<proteinExistence type="predicted"/>
<dbReference type="EMBL" id="JASMQC010000001">
    <property type="protein sequence ID" value="KAK1948428.1"/>
    <property type="molecule type" value="Genomic_DNA"/>
</dbReference>